<keyword evidence="2" id="KW-1185">Reference proteome</keyword>
<sequence>MFPRHLRGPMKEQRVNNGIDRFAFVFTAYYKVRDGLFPSTLGTLVMQWQKKILLNGDFLFGRSLMVGFSSRSSSSIFST</sequence>
<evidence type="ECO:0000313" key="2">
    <source>
        <dbReference type="Proteomes" id="UP001472677"/>
    </source>
</evidence>
<reference evidence="1 2" key="1">
    <citation type="journal article" date="2024" name="G3 (Bethesda)">
        <title>Genome assembly of Hibiscus sabdariffa L. provides insights into metabolisms of medicinal natural products.</title>
        <authorList>
            <person name="Kim T."/>
        </authorList>
    </citation>
    <scope>NUCLEOTIDE SEQUENCE [LARGE SCALE GENOMIC DNA]</scope>
    <source>
        <strain evidence="1">TK-2024</strain>
        <tissue evidence="1">Old leaves</tissue>
    </source>
</reference>
<name>A0ABR2GDH4_9ROSI</name>
<accession>A0ABR2GDH4</accession>
<evidence type="ECO:0000313" key="1">
    <source>
        <dbReference type="EMBL" id="KAK8600957.1"/>
    </source>
</evidence>
<comment type="caution">
    <text evidence="1">The sequence shown here is derived from an EMBL/GenBank/DDBJ whole genome shotgun (WGS) entry which is preliminary data.</text>
</comment>
<dbReference type="EMBL" id="JBBPBM010000001">
    <property type="protein sequence ID" value="KAK8600957.1"/>
    <property type="molecule type" value="Genomic_DNA"/>
</dbReference>
<dbReference type="Proteomes" id="UP001472677">
    <property type="component" value="Unassembled WGS sequence"/>
</dbReference>
<organism evidence="1 2">
    <name type="scientific">Hibiscus sabdariffa</name>
    <name type="common">roselle</name>
    <dbReference type="NCBI Taxonomy" id="183260"/>
    <lineage>
        <taxon>Eukaryota</taxon>
        <taxon>Viridiplantae</taxon>
        <taxon>Streptophyta</taxon>
        <taxon>Embryophyta</taxon>
        <taxon>Tracheophyta</taxon>
        <taxon>Spermatophyta</taxon>
        <taxon>Magnoliopsida</taxon>
        <taxon>eudicotyledons</taxon>
        <taxon>Gunneridae</taxon>
        <taxon>Pentapetalae</taxon>
        <taxon>rosids</taxon>
        <taxon>malvids</taxon>
        <taxon>Malvales</taxon>
        <taxon>Malvaceae</taxon>
        <taxon>Malvoideae</taxon>
        <taxon>Hibiscus</taxon>
    </lineage>
</organism>
<protein>
    <submittedName>
        <fullName evidence="1">Uncharacterized protein</fullName>
    </submittedName>
</protein>
<gene>
    <name evidence="1" type="ORF">V6N12_050802</name>
</gene>
<proteinExistence type="predicted"/>